<dbReference type="InterPro" id="IPR001173">
    <property type="entry name" value="Glyco_trans_2-like"/>
</dbReference>
<proteinExistence type="predicted"/>
<feature type="coiled-coil region" evidence="1">
    <location>
        <begin position="336"/>
        <end position="363"/>
    </location>
</feature>
<evidence type="ECO:0000313" key="3">
    <source>
        <dbReference type="EMBL" id="QHT32501.1"/>
    </source>
</evidence>
<organism evidence="3">
    <name type="scientific">viral metagenome</name>
    <dbReference type="NCBI Taxonomy" id="1070528"/>
    <lineage>
        <taxon>unclassified sequences</taxon>
        <taxon>metagenomes</taxon>
        <taxon>organismal metagenomes</taxon>
    </lineage>
</organism>
<reference evidence="3" key="1">
    <citation type="journal article" date="2020" name="Nature">
        <title>Giant virus diversity and host interactions through global metagenomics.</title>
        <authorList>
            <person name="Schulz F."/>
            <person name="Roux S."/>
            <person name="Paez-Espino D."/>
            <person name="Jungbluth S."/>
            <person name="Walsh D.A."/>
            <person name="Denef V.J."/>
            <person name="McMahon K.D."/>
            <person name="Konstantinidis K.T."/>
            <person name="Eloe-Fadrosh E.A."/>
            <person name="Kyrpides N.C."/>
            <person name="Woyke T."/>
        </authorList>
    </citation>
    <scope>NUCLEOTIDE SEQUENCE</scope>
    <source>
        <strain evidence="3">GVMAG-M-3300009161-30</strain>
    </source>
</reference>
<evidence type="ECO:0000259" key="2">
    <source>
        <dbReference type="Pfam" id="PF00535"/>
    </source>
</evidence>
<dbReference type="InterPro" id="IPR029044">
    <property type="entry name" value="Nucleotide-diphossugar_trans"/>
</dbReference>
<dbReference type="PANTHER" id="PTHR22916">
    <property type="entry name" value="GLYCOSYLTRANSFERASE"/>
    <property type="match status" value="1"/>
</dbReference>
<dbReference type="SUPFAM" id="SSF53448">
    <property type="entry name" value="Nucleotide-diphospho-sugar transferases"/>
    <property type="match status" value="1"/>
</dbReference>
<keyword evidence="1" id="KW-0175">Coiled coil</keyword>
<dbReference type="Pfam" id="PF00535">
    <property type="entry name" value="Glycos_transf_2"/>
    <property type="match status" value="1"/>
</dbReference>
<evidence type="ECO:0000256" key="1">
    <source>
        <dbReference type="SAM" id="Coils"/>
    </source>
</evidence>
<sequence length="392" mass="45756">MSNSADGKRKLTIKQYKELQSMPFVSICTPTFNRRPFIKNIIKCFQHQTYPKERMEWIIIDDGTDKIEDLVSHIPQIKYFKYDEKMYLGKKRNLMHEKSKGDIIVYMDDDDYYPPERVSHAVETLKKNPHALCAGSSEMFIYFKHINEMYKFGPYGPNHSTAATFAFRRELLKQTQYDNDAALAEEKHFLKEYTVPFVQMNPFKTILVFSHVHNSFDKKTLLGQGVDNPFVKLSDVKVDDFVKEPDIKEFFMESIDVLLAEYEPGRPENKPDVVKQTLEITAKREEMMKQQYLKQLEQQQQQQEILQKNPGMTIIQQPGVNGGPPQNVLVNPHEVFANYEKRVKELMTENDTLKEKMKYLEGKISTLITAKIAEKKAVKKMELPKPPEVINI</sequence>
<dbReference type="Gene3D" id="3.90.550.10">
    <property type="entry name" value="Spore Coat Polysaccharide Biosynthesis Protein SpsA, Chain A"/>
    <property type="match status" value="1"/>
</dbReference>
<name>A0A6C0EUY7_9ZZZZ</name>
<feature type="domain" description="Glycosyltransferase 2-like" evidence="2">
    <location>
        <begin position="26"/>
        <end position="139"/>
    </location>
</feature>
<dbReference type="AlphaFoldDB" id="A0A6C0EUY7"/>
<accession>A0A6C0EUY7</accession>
<dbReference type="CDD" id="cd00761">
    <property type="entry name" value="Glyco_tranf_GTA_type"/>
    <property type="match status" value="1"/>
</dbReference>
<protein>
    <recommendedName>
        <fullName evidence="2">Glycosyltransferase 2-like domain-containing protein</fullName>
    </recommendedName>
</protein>
<dbReference type="EMBL" id="MN738944">
    <property type="protein sequence ID" value="QHT32501.1"/>
    <property type="molecule type" value="Genomic_DNA"/>
</dbReference>
<feature type="coiled-coil region" evidence="1">
    <location>
        <begin position="282"/>
        <end position="309"/>
    </location>
</feature>